<dbReference type="SUPFAM" id="SSF55347">
    <property type="entry name" value="Glyceraldehyde-3-phosphate dehydrogenase-like, C-terminal domain"/>
    <property type="match status" value="1"/>
</dbReference>
<accession>A0A4R4ZLU3</accession>
<gene>
    <name evidence="4" type="ORF">E1263_17415</name>
</gene>
<comment type="caution">
    <text evidence="4">The sequence shown here is derived from an EMBL/GenBank/DDBJ whole genome shotgun (WGS) entry which is preliminary data.</text>
</comment>
<dbReference type="Pfam" id="PF22725">
    <property type="entry name" value="GFO_IDH_MocA_C3"/>
    <property type="match status" value="1"/>
</dbReference>
<feature type="domain" description="GFO/IDH/MocA-like oxidoreductase" evidence="3">
    <location>
        <begin position="127"/>
        <end position="248"/>
    </location>
</feature>
<dbReference type="GO" id="GO:0016491">
    <property type="term" value="F:oxidoreductase activity"/>
    <property type="evidence" value="ECO:0007669"/>
    <property type="project" value="UniProtKB-KW"/>
</dbReference>
<dbReference type="InterPro" id="IPR036291">
    <property type="entry name" value="NAD(P)-bd_dom_sf"/>
</dbReference>
<dbReference type="InterPro" id="IPR050463">
    <property type="entry name" value="Gfo/Idh/MocA_oxidrdct_glycsds"/>
</dbReference>
<reference evidence="4 5" key="1">
    <citation type="submission" date="2019-03" db="EMBL/GenBank/DDBJ databases">
        <title>Draft genome sequences of novel Actinobacteria.</title>
        <authorList>
            <person name="Sahin N."/>
            <person name="Ay H."/>
            <person name="Saygin H."/>
        </authorList>
    </citation>
    <scope>NUCLEOTIDE SEQUENCE [LARGE SCALE GENOMIC DNA]</scope>
    <source>
        <strain evidence="4 5">JCM 13523</strain>
    </source>
</reference>
<dbReference type="InterPro" id="IPR000683">
    <property type="entry name" value="Gfo/Idh/MocA-like_OxRdtase_N"/>
</dbReference>
<evidence type="ECO:0000313" key="4">
    <source>
        <dbReference type="EMBL" id="TDD58854.1"/>
    </source>
</evidence>
<organism evidence="4 5">
    <name type="scientific">Kribbella antibiotica</name>
    <dbReference type="NCBI Taxonomy" id="190195"/>
    <lineage>
        <taxon>Bacteria</taxon>
        <taxon>Bacillati</taxon>
        <taxon>Actinomycetota</taxon>
        <taxon>Actinomycetes</taxon>
        <taxon>Propionibacteriales</taxon>
        <taxon>Kribbellaceae</taxon>
        <taxon>Kribbella</taxon>
    </lineage>
</organism>
<evidence type="ECO:0000259" key="3">
    <source>
        <dbReference type="Pfam" id="PF22725"/>
    </source>
</evidence>
<keyword evidence="1" id="KW-0560">Oxidoreductase</keyword>
<name>A0A4R4ZLU3_9ACTN</name>
<feature type="domain" description="Gfo/Idh/MocA-like oxidoreductase N-terminal" evidence="2">
    <location>
        <begin position="2"/>
        <end position="118"/>
    </location>
</feature>
<dbReference type="InterPro" id="IPR055170">
    <property type="entry name" value="GFO_IDH_MocA-like_dom"/>
</dbReference>
<dbReference type="PANTHER" id="PTHR43818:SF11">
    <property type="entry name" value="BCDNA.GH03377"/>
    <property type="match status" value="1"/>
</dbReference>
<evidence type="ECO:0000313" key="5">
    <source>
        <dbReference type="Proteomes" id="UP000295124"/>
    </source>
</evidence>
<dbReference type="GO" id="GO:0000166">
    <property type="term" value="F:nucleotide binding"/>
    <property type="evidence" value="ECO:0007669"/>
    <property type="project" value="InterPro"/>
</dbReference>
<dbReference type="SUPFAM" id="SSF51735">
    <property type="entry name" value="NAD(P)-binding Rossmann-fold domains"/>
    <property type="match status" value="1"/>
</dbReference>
<dbReference type="PANTHER" id="PTHR43818">
    <property type="entry name" value="BCDNA.GH03377"/>
    <property type="match status" value="1"/>
</dbReference>
<evidence type="ECO:0000256" key="1">
    <source>
        <dbReference type="ARBA" id="ARBA00023002"/>
    </source>
</evidence>
<evidence type="ECO:0000259" key="2">
    <source>
        <dbReference type="Pfam" id="PF01408"/>
    </source>
</evidence>
<dbReference type="OrthoDB" id="3251785at2"/>
<keyword evidence="5" id="KW-1185">Reference proteome</keyword>
<dbReference type="EMBL" id="SMKX01000044">
    <property type="protein sequence ID" value="TDD58854.1"/>
    <property type="molecule type" value="Genomic_DNA"/>
</dbReference>
<dbReference type="Pfam" id="PF01408">
    <property type="entry name" value="GFO_IDH_MocA"/>
    <property type="match status" value="1"/>
</dbReference>
<dbReference type="Gene3D" id="3.40.50.720">
    <property type="entry name" value="NAD(P)-binding Rossmann-like Domain"/>
    <property type="match status" value="1"/>
</dbReference>
<dbReference type="RefSeq" id="WP_132168573.1">
    <property type="nucleotide sequence ID" value="NZ_SMKX01000044.1"/>
</dbReference>
<dbReference type="Gene3D" id="3.30.360.10">
    <property type="entry name" value="Dihydrodipicolinate Reductase, domain 2"/>
    <property type="match status" value="1"/>
</dbReference>
<dbReference type="AlphaFoldDB" id="A0A4R4ZLU3"/>
<protein>
    <submittedName>
        <fullName evidence="4">Gfo/Idh/MocA family oxidoreductase</fullName>
    </submittedName>
</protein>
<sequence>MRLGLVGAGSVATLYVEAAAGLPVVDITAVCDVRRDAAETLAAQAHAQVFDDHRSMFAAGGLDGVVITSPHALHTPMAVDAAAAGLHILMEKPMATTVSDCRLMIDVCAKAGVRLAVGNLQRFVPAVRQATDVLRSGQLGRPLLITERRAVDYDPAVRPSWFFDPEMAGGGIMMNIGGHCIDRAQVLAGERVIGVDARVWRRPGLKVETEAVGLLSLAGGLQVGISVTSTGLPPQNETEVVCEEGALRLSDHTGLWMFQAGRSVQLREPTDRQDFVSAFRDQLIDFAGNEAPTVDGDYGLSVVAAVQATYESAALGRPVSIAAVDEEAAA</sequence>
<dbReference type="Proteomes" id="UP000295124">
    <property type="component" value="Unassembled WGS sequence"/>
</dbReference>
<proteinExistence type="predicted"/>